<keyword evidence="2" id="KW-1185">Reference proteome</keyword>
<organism evidence="1 2">
    <name type="scientific">Mycena chlorophos</name>
    <name type="common">Agaric fungus</name>
    <name type="synonym">Agaricus chlorophos</name>
    <dbReference type="NCBI Taxonomy" id="658473"/>
    <lineage>
        <taxon>Eukaryota</taxon>
        <taxon>Fungi</taxon>
        <taxon>Dikarya</taxon>
        <taxon>Basidiomycota</taxon>
        <taxon>Agaricomycotina</taxon>
        <taxon>Agaricomycetes</taxon>
        <taxon>Agaricomycetidae</taxon>
        <taxon>Agaricales</taxon>
        <taxon>Marasmiineae</taxon>
        <taxon>Mycenaceae</taxon>
        <taxon>Mycena</taxon>
    </lineage>
</organism>
<evidence type="ECO:0008006" key="3">
    <source>
        <dbReference type="Google" id="ProtNLM"/>
    </source>
</evidence>
<evidence type="ECO:0000313" key="2">
    <source>
        <dbReference type="Proteomes" id="UP000815677"/>
    </source>
</evidence>
<name>A0ABQ0M405_MYCCL</name>
<protein>
    <recommendedName>
        <fullName evidence="3">F-box domain-containing protein</fullName>
    </recommendedName>
</protein>
<proteinExistence type="predicted"/>
<dbReference type="Proteomes" id="UP000815677">
    <property type="component" value="Unassembled WGS sequence"/>
</dbReference>
<accession>A0ABQ0M405</accession>
<dbReference type="Gene3D" id="3.80.10.10">
    <property type="entry name" value="Ribonuclease Inhibitor"/>
    <property type="match status" value="1"/>
</dbReference>
<evidence type="ECO:0000313" key="1">
    <source>
        <dbReference type="EMBL" id="GAT57983.1"/>
    </source>
</evidence>
<gene>
    <name evidence="1" type="ORF">MCHLO_14464</name>
</gene>
<reference evidence="1" key="1">
    <citation type="submission" date="2014-09" db="EMBL/GenBank/DDBJ databases">
        <title>Genome sequence of the luminous mushroom Mycena chlorophos for searching fungal bioluminescence genes.</title>
        <authorList>
            <person name="Tanaka Y."/>
            <person name="Kasuga D."/>
            <person name="Oba Y."/>
            <person name="Hase S."/>
            <person name="Sato K."/>
            <person name="Oba Y."/>
            <person name="Sakakibara Y."/>
        </authorList>
    </citation>
    <scope>NUCLEOTIDE SEQUENCE</scope>
</reference>
<sequence>MEGIQTFVDRLPSELLLAIFQLVQLSDDDKTEDQNDEDSDSGLETPSRWLPAEVLVSHVSRYWRATALGAATLWRTMRISVESPLDKLQAYVARSGALVPLHFQVDLRHSASAKHDINIETTRMKLDMVFAERERWQRMRIHTQRECADFPLFTRLYELGAAPLLERLVLCVDDVDAESLATAHLRSDDLEQILTSGCPKLRVLRLRGLSTHFFRPSLKTVTTLYIEQTRGLFLGFDGFRGLLTSAPQLTHLSVHDTLVDDTEEEWPLHIPGVFSSIPMPRLTSLRLALLGSGQPLESGILLALRAPRLAALVVKNPTYAGLTPFATSPGSAFKFPLLRSLTFCEYDYNSAERLRPLAEALPGVTHFTRLTSSFAEPSVLLMLAGAWVDIDHRKTMAGDSDSGSELWVELHTINTTLDISDLPLLRRAVERRRRVGFPLRVVRLPQAVFDEADEEDEEDMTYLRENLQVFEPLRAMERWPPGEEHDPEDNLFT</sequence>
<dbReference type="InterPro" id="IPR032675">
    <property type="entry name" value="LRR_dom_sf"/>
</dbReference>
<dbReference type="EMBL" id="DF849532">
    <property type="protein sequence ID" value="GAT57983.1"/>
    <property type="molecule type" value="Genomic_DNA"/>
</dbReference>
<dbReference type="SUPFAM" id="SSF52047">
    <property type="entry name" value="RNI-like"/>
    <property type="match status" value="1"/>
</dbReference>